<accession>A0A5B8S2G7</accession>
<keyword evidence="3" id="KW-1185">Reference proteome</keyword>
<dbReference type="InterPro" id="IPR001466">
    <property type="entry name" value="Beta-lactam-related"/>
</dbReference>
<feature type="domain" description="Beta-lactamase-related" evidence="1">
    <location>
        <begin position="56"/>
        <end position="420"/>
    </location>
</feature>
<evidence type="ECO:0000259" key="1">
    <source>
        <dbReference type="Pfam" id="PF00144"/>
    </source>
</evidence>
<dbReference type="InterPro" id="IPR012338">
    <property type="entry name" value="Beta-lactam/transpept-like"/>
</dbReference>
<dbReference type="RefSeq" id="WP_147089026.1">
    <property type="nucleotide sequence ID" value="NZ_BAABJD010000002.1"/>
</dbReference>
<gene>
    <name evidence="2" type="ORF">FRF71_02230</name>
</gene>
<dbReference type="Pfam" id="PF00144">
    <property type="entry name" value="Beta-lactamase"/>
    <property type="match status" value="1"/>
</dbReference>
<name>A0A5B8S2G7_9SPHN</name>
<evidence type="ECO:0000313" key="3">
    <source>
        <dbReference type="Proteomes" id="UP000321172"/>
    </source>
</evidence>
<evidence type="ECO:0000313" key="2">
    <source>
        <dbReference type="EMBL" id="QEA15045.1"/>
    </source>
</evidence>
<dbReference type="PROSITE" id="PS51318">
    <property type="entry name" value="TAT"/>
    <property type="match status" value="1"/>
</dbReference>
<dbReference type="AlphaFoldDB" id="A0A5B8S2G7"/>
<dbReference type="PANTHER" id="PTHR43283">
    <property type="entry name" value="BETA-LACTAMASE-RELATED"/>
    <property type="match status" value="1"/>
</dbReference>
<dbReference type="PANTHER" id="PTHR43283:SF3">
    <property type="entry name" value="BETA-LACTAMASE FAMILY PROTEIN (AFU_ORTHOLOGUE AFUA_5G07500)"/>
    <property type="match status" value="1"/>
</dbReference>
<dbReference type="InterPro" id="IPR050789">
    <property type="entry name" value="Diverse_Enzym_Activities"/>
</dbReference>
<organism evidence="2 3">
    <name type="scientific">Novosphingobium ginsenosidimutans</name>
    <dbReference type="NCBI Taxonomy" id="1176536"/>
    <lineage>
        <taxon>Bacteria</taxon>
        <taxon>Pseudomonadati</taxon>
        <taxon>Pseudomonadota</taxon>
        <taxon>Alphaproteobacteria</taxon>
        <taxon>Sphingomonadales</taxon>
        <taxon>Sphingomonadaceae</taxon>
        <taxon>Novosphingobium</taxon>
    </lineage>
</organism>
<dbReference type="InterPro" id="IPR006311">
    <property type="entry name" value="TAT_signal"/>
</dbReference>
<proteinExistence type="predicted"/>
<reference evidence="2 3" key="1">
    <citation type="journal article" date="2013" name="J. Microbiol. Biotechnol.">
        <title>Novosphingobium ginsenosidimutans sp. nov., with the ability to convert ginsenoside.</title>
        <authorList>
            <person name="Kim J.K."/>
            <person name="He D."/>
            <person name="Liu Q.M."/>
            <person name="Park H.Y."/>
            <person name="Jung M.S."/>
            <person name="Yoon M.H."/>
            <person name="Kim S.C."/>
            <person name="Im W.T."/>
        </authorList>
    </citation>
    <scope>NUCLEOTIDE SEQUENCE [LARGE SCALE GENOMIC DNA]</scope>
    <source>
        <strain evidence="2 3">FW-6</strain>
    </source>
</reference>
<sequence>MTLHHHDAIALSRRNLLRSSVLLGAGAAVGALPFGSQLAHAAAAVGFETRWPKVTAMLDKYVSQKKVAGMVAALGWGEKDPGFIVRGKEAFDDPDSAGENSLFRAYSQTKPVTGMAAMMLIDDRKLKLDQPVADFIPEFANMRVAIDPKNSLESRPAQNQITVRHLLTHTAGLGYAGVGKEKVSAELLRLGVTPAVLTRMKIPGLPVSPPTPGPDEFVKLAATVPLVSEPGTEWHYSMGLDVLGVVIQRASGAKSFEAFLQERMFDPIGMKSSYFQVPASEVHRLTANYGLMGGFPLPIDLSKNSIYLDRPAFAFGGSGLVCSPADYDRFLKMIANGGLVGTRRVMGAASVALGVSNLLPDGVETKGTFIEGAGNGAGGRSGMGRDAGTFGWGGAAGTVGFVNVRMGLRAGVYTQYMPSEALPIHAEFPQTVLADLAAMRGA</sequence>
<dbReference type="EMBL" id="CP042345">
    <property type="protein sequence ID" value="QEA15045.1"/>
    <property type="molecule type" value="Genomic_DNA"/>
</dbReference>
<protein>
    <submittedName>
        <fullName evidence="2">Beta-lactamase family protein</fullName>
    </submittedName>
</protein>
<dbReference type="Gene3D" id="3.40.710.10">
    <property type="entry name" value="DD-peptidase/beta-lactamase superfamily"/>
    <property type="match status" value="1"/>
</dbReference>
<dbReference type="SUPFAM" id="SSF56601">
    <property type="entry name" value="beta-lactamase/transpeptidase-like"/>
    <property type="match status" value="1"/>
</dbReference>
<dbReference type="OrthoDB" id="9808046at2"/>
<dbReference type="Proteomes" id="UP000321172">
    <property type="component" value="Chromosome"/>
</dbReference>
<dbReference type="KEGG" id="ngf:FRF71_02230"/>